<keyword evidence="3" id="KW-1185">Reference proteome</keyword>
<dbReference type="InterPro" id="IPR020349">
    <property type="entry name" value="Uncharacterised_14.7kDa"/>
</dbReference>
<feature type="chain" id="PRO_5045300202" evidence="1">
    <location>
        <begin position="27"/>
        <end position="141"/>
    </location>
</feature>
<evidence type="ECO:0000313" key="2">
    <source>
        <dbReference type="EMBL" id="MFD1193597.1"/>
    </source>
</evidence>
<evidence type="ECO:0000313" key="3">
    <source>
        <dbReference type="Proteomes" id="UP001597151"/>
    </source>
</evidence>
<name>A0ABW3T9J8_9RHOB</name>
<feature type="signal peptide" evidence="1">
    <location>
        <begin position="1"/>
        <end position="26"/>
    </location>
</feature>
<comment type="caution">
    <text evidence="2">The sequence shown here is derived from an EMBL/GenBank/DDBJ whole genome shotgun (WGS) entry which is preliminary data.</text>
</comment>
<gene>
    <name evidence="2" type="ORF">ACFQ3C_02795</name>
</gene>
<dbReference type="EMBL" id="JBHTKR010000001">
    <property type="protein sequence ID" value="MFD1193597.1"/>
    <property type="molecule type" value="Genomic_DNA"/>
</dbReference>
<proteinExistence type="predicted"/>
<dbReference type="RefSeq" id="WP_380788906.1">
    <property type="nucleotide sequence ID" value="NZ_JBHTKR010000001.1"/>
</dbReference>
<keyword evidence="1" id="KW-0732">Signal</keyword>
<organism evidence="2 3">
    <name type="scientific">Seohaeicola saemankumensis</name>
    <dbReference type="NCBI Taxonomy" id="481181"/>
    <lineage>
        <taxon>Bacteria</taxon>
        <taxon>Pseudomonadati</taxon>
        <taxon>Pseudomonadota</taxon>
        <taxon>Alphaproteobacteria</taxon>
        <taxon>Rhodobacterales</taxon>
        <taxon>Roseobacteraceae</taxon>
        <taxon>Seohaeicola</taxon>
    </lineage>
</organism>
<protein>
    <submittedName>
        <fullName evidence="2">DUF5333 domain-containing protein</fullName>
    </submittedName>
</protein>
<accession>A0ABW3T9J8</accession>
<evidence type="ECO:0000256" key="1">
    <source>
        <dbReference type="SAM" id="SignalP"/>
    </source>
</evidence>
<dbReference type="Pfam" id="PF17267">
    <property type="entry name" value="DUF5333"/>
    <property type="match status" value="1"/>
</dbReference>
<reference evidence="3" key="1">
    <citation type="journal article" date="2019" name="Int. J. Syst. Evol. Microbiol.">
        <title>The Global Catalogue of Microorganisms (GCM) 10K type strain sequencing project: providing services to taxonomists for standard genome sequencing and annotation.</title>
        <authorList>
            <consortium name="The Broad Institute Genomics Platform"/>
            <consortium name="The Broad Institute Genome Sequencing Center for Infectious Disease"/>
            <person name="Wu L."/>
            <person name="Ma J."/>
        </authorList>
    </citation>
    <scope>NUCLEOTIDE SEQUENCE [LARGE SCALE GENOMIC DNA]</scope>
    <source>
        <strain evidence="3">CCUG 55328</strain>
    </source>
</reference>
<sequence length="141" mass="15535">MRMIRSGTNMMMVCAVALGLGLPAMAAGKPNLRDLPEIDDRMLWVAMAIEISDRCPTIEPRTLRGLNYLWSIRTQAQALGYTTSEIKAYVDSEAEKARMRARGEAYVRTQGLDPSNTADLCKLGQAEIAKGSQIGAFLRLK</sequence>
<dbReference type="Proteomes" id="UP001597151">
    <property type="component" value="Unassembled WGS sequence"/>
</dbReference>